<comment type="similarity">
    <text evidence="2 10">Belongs to the ketopantoate reductase family.</text>
</comment>
<dbReference type="Pfam" id="PF08546">
    <property type="entry name" value="ApbA_C"/>
    <property type="match status" value="1"/>
</dbReference>
<evidence type="ECO:0000256" key="4">
    <source>
        <dbReference type="ARBA" id="ARBA00019465"/>
    </source>
</evidence>
<keyword evidence="14" id="KW-1185">Reference proteome</keyword>
<dbReference type="EC" id="1.1.1.169" evidence="3 10"/>
<protein>
    <recommendedName>
        <fullName evidence="4 10">2-dehydropantoate 2-reductase</fullName>
        <ecNumber evidence="3 10">1.1.1.169</ecNumber>
    </recommendedName>
    <alternativeName>
        <fullName evidence="8 10">Ketopantoate reductase</fullName>
    </alternativeName>
</protein>
<dbReference type="GO" id="GO:0005737">
    <property type="term" value="C:cytoplasm"/>
    <property type="evidence" value="ECO:0007669"/>
    <property type="project" value="TreeGrafter"/>
</dbReference>
<dbReference type="EMBL" id="CP039865">
    <property type="protein sequence ID" value="QCK84792.1"/>
    <property type="molecule type" value="Genomic_DNA"/>
</dbReference>
<comment type="catalytic activity">
    <reaction evidence="9 10">
        <text>(R)-pantoate + NADP(+) = 2-dehydropantoate + NADPH + H(+)</text>
        <dbReference type="Rhea" id="RHEA:16233"/>
        <dbReference type="ChEBI" id="CHEBI:11561"/>
        <dbReference type="ChEBI" id="CHEBI:15378"/>
        <dbReference type="ChEBI" id="CHEBI:15980"/>
        <dbReference type="ChEBI" id="CHEBI:57783"/>
        <dbReference type="ChEBI" id="CHEBI:58349"/>
        <dbReference type="EC" id="1.1.1.169"/>
    </reaction>
</comment>
<dbReference type="NCBIfam" id="TIGR00745">
    <property type="entry name" value="apbA_panE"/>
    <property type="match status" value="1"/>
</dbReference>
<organism evidence="13 14">
    <name type="scientific">Phreatobacter aquaticus</name>
    <dbReference type="NCBI Taxonomy" id="2570229"/>
    <lineage>
        <taxon>Bacteria</taxon>
        <taxon>Pseudomonadati</taxon>
        <taxon>Pseudomonadota</taxon>
        <taxon>Alphaproteobacteria</taxon>
        <taxon>Hyphomicrobiales</taxon>
        <taxon>Phreatobacteraceae</taxon>
        <taxon>Phreatobacter</taxon>
    </lineage>
</organism>
<evidence type="ECO:0000256" key="10">
    <source>
        <dbReference type="RuleBase" id="RU362068"/>
    </source>
</evidence>
<dbReference type="Gene3D" id="1.10.1040.10">
    <property type="entry name" value="N-(1-d-carboxylethyl)-l-norvaline Dehydrogenase, domain 2"/>
    <property type="match status" value="1"/>
</dbReference>
<name>A0A4D7QKE5_9HYPH</name>
<dbReference type="NCBIfam" id="NF005089">
    <property type="entry name" value="PRK06522.1-4"/>
    <property type="match status" value="1"/>
</dbReference>
<dbReference type="UniPathway" id="UPA00028">
    <property type="reaction ID" value="UER00004"/>
</dbReference>
<dbReference type="SUPFAM" id="SSF51735">
    <property type="entry name" value="NAD(P)-binding Rossmann-fold domains"/>
    <property type="match status" value="1"/>
</dbReference>
<dbReference type="PANTHER" id="PTHR21708:SF45">
    <property type="entry name" value="2-DEHYDROPANTOATE 2-REDUCTASE"/>
    <property type="match status" value="1"/>
</dbReference>
<dbReference type="InterPro" id="IPR036291">
    <property type="entry name" value="NAD(P)-bd_dom_sf"/>
</dbReference>
<evidence type="ECO:0000256" key="7">
    <source>
        <dbReference type="ARBA" id="ARBA00023002"/>
    </source>
</evidence>
<dbReference type="Pfam" id="PF02558">
    <property type="entry name" value="ApbA"/>
    <property type="match status" value="1"/>
</dbReference>
<dbReference type="InterPro" id="IPR013332">
    <property type="entry name" value="KPR_N"/>
</dbReference>
<evidence type="ECO:0000256" key="6">
    <source>
        <dbReference type="ARBA" id="ARBA00022857"/>
    </source>
</evidence>
<evidence type="ECO:0000313" key="13">
    <source>
        <dbReference type="EMBL" id="QCK84792.1"/>
    </source>
</evidence>
<evidence type="ECO:0000259" key="11">
    <source>
        <dbReference type="Pfam" id="PF02558"/>
    </source>
</evidence>
<evidence type="ECO:0000256" key="1">
    <source>
        <dbReference type="ARBA" id="ARBA00004994"/>
    </source>
</evidence>
<evidence type="ECO:0000256" key="3">
    <source>
        <dbReference type="ARBA" id="ARBA00013014"/>
    </source>
</evidence>
<feature type="domain" description="Ketopantoate reductase C-terminal" evidence="12">
    <location>
        <begin position="196"/>
        <end position="318"/>
    </location>
</feature>
<keyword evidence="7 10" id="KW-0560">Oxidoreductase</keyword>
<dbReference type="Gene3D" id="3.40.50.720">
    <property type="entry name" value="NAD(P)-binding Rossmann-like Domain"/>
    <property type="match status" value="1"/>
</dbReference>
<keyword evidence="6 10" id="KW-0521">NADP</keyword>
<dbReference type="Proteomes" id="UP000298588">
    <property type="component" value="Chromosome"/>
</dbReference>
<dbReference type="InterPro" id="IPR008927">
    <property type="entry name" value="6-PGluconate_DH-like_C_sf"/>
</dbReference>
<evidence type="ECO:0000256" key="5">
    <source>
        <dbReference type="ARBA" id="ARBA00022655"/>
    </source>
</evidence>
<dbReference type="KEGG" id="paqt:E8L99_02840"/>
<dbReference type="FunFam" id="1.10.1040.10:FF:000017">
    <property type="entry name" value="2-dehydropantoate 2-reductase"/>
    <property type="match status" value="1"/>
</dbReference>
<dbReference type="OrthoDB" id="9796561at2"/>
<dbReference type="AlphaFoldDB" id="A0A4D7QKE5"/>
<dbReference type="InterPro" id="IPR003710">
    <property type="entry name" value="ApbA"/>
</dbReference>
<proteinExistence type="inferred from homology"/>
<dbReference type="InterPro" id="IPR051402">
    <property type="entry name" value="KPR-Related"/>
</dbReference>
<evidence type="ECO:0000256" key="9">
    <source>
        <dbReference type="ARBA" id="ARBA00048793"/>
    </source>
</evidence>
<dbReference type="InterPro" id="IPR013752">
    <property type="entry name" value="KPA_reductase"/>
</dbReference>
<dbReference type="InterPro" id="IPR013328">
    <property type="entry name" value="6PGD_dom2"/>
</dbReference>
<dbReference type="SUPFAM" id="SSF48179">
    <property type="entry name" value="6-phosphogluconate dehydrogenase C-terminal domain-like"/>
    <property type="match status" value="1"/>
</dbReference>
<dbReference type="RefSeq" id="WP_137098126.1">
    <property type="nucleotide sequence ID" value="NZ_CP039865.1"/>
</dbReference>
<evidence type="ECO:0000256" key="8">
    <source>
        <dbReference type="ARBA" id="ARBA00032024"/>
    </source>
</evidence>
<sequence length="327" mass="34594">MMKICVYGAGAVGGHAAARLIAGGHAEVSVVARGAHLDAIRTTGLFLETEGQRIGGKPAAATDDPSTLPQQDLVVVTLKAHSLPGIAKPLHNLLRLGAAALFFTNGIPWWWHHGMDEDGSLKLLDPEGVLWRDLGPERVLGGVVHSSNAINAPGIITHYAANKWIIGEPGGGTSLRAEEASDIFEKSGLHAPISPDIRRDMWEKLTLNIAANPLAALTRLPLGRWVEAPGISDLGVRMITETLEVAKSMGWDLTDVIDPAKAVPTRPNKSGGRPSMLQDVEAGRPMEVEAIVGQVQAFGRENGVATPAIDVVLPMLRGLDVAVSRPA</sequence>
<keyword evidence="5 10" id="KW-0566">Pantothenate biosynthesis</keyword>
<evidence type="ECO:0000259" key="12">
    <source>
        <dbReference type="Pfam" id="PF08546"/>
    </source>
</evidence>
<evidence type="ECO:0000313" key="14">
    <source>
        <dbReference type="Proteomes" id="UP000298588"/>
    </source>
</evidence>
<comment type="pathway">
    <text evidence="1 10">Cofactor biosynthesis; (R)-pantothenate biosynthesis; (R)-pantoate from 3-methyl-2-oxobutanoate: step 2/2.</text>
</comment>
<gene>
    <name evidence="13" type="ORF">E8L99_02840</name>
</gene>
<feature type="domain" description="Ketopantoate reductase N-terminal" evidence="11">
    <location>
        <begin position="4"/>
        <end position="168"/>
    </location>
</feature>
<dbReference type="GO" id="GO:0015940">
    <property type="term" value="P:pantothenate biosynthetic process"/>
    <property type="evidence" value="ECO:0007669"/>
    <property type="project" value="UniProtKB-UniPathway"/>
</dbReference>
<dbReference type="PANTHER" id="PTHR21708">
    <property type="entry name" value="PROBABLE 2-DEHYDROPANTOATE 2-REDUCTASE"/>
    <property type="match status" value="1"/>
</dbReference>
<evidence type="ECO:0000256" key="2">
    <source>
        <dbReference type="ARBA" id="ARBA00007870"/>
    </source>
</evidence>
<comment type="function">
    <text evidence="10">Catalyzes the NADPH-dependent reduction of ketopantoate into pantoic acid.</text>
</comment>
<dbReference type="GO" id="GO:0008677">
    <property type="term" value="F:2-dehydropantoate 2-reductase activity"/>
    <property type="evidence" value="ECO:0007669"/>
    <property type="project" value="UniProtKB-EC"/>
</dbReference>
<reference evidence="13 14" key="1">
    <citation type="submission" date="2019-04" db="EMBL/GenBank/DDBJ databases">
        <title>Phreatobacter aquaticus sp. nov.</title>
        <authorList>
            <person name="Choi A."/>
            <person name="Baek K."/>
        </authorList>
    </citation>
    <scope>NUCLEOTIDE SEQUENCE [LARGE SCALE GENOMIC DNA]</scope>
    <source>
        <strain evidence="13 14">NMCR1094</strain>
    </source>
</reference>
<accession>A0A4D7QKE5</accession>